<gene>
    <name evidence="1" type="ORF">SNAT2548_LOCUS13070</name>
</gene>
<dbReference type="Proteomes" id="UP000604046">
    <property type="component" value="Unassembled WGS sequence"/>
</dbReference>
<comment type="caution">
    <text evidence="1">The sequence shown here is derived from an EMBL/GenBank/DDBJ whole genome shotgun (WGS) entry which is preliminary data.</text>
</comment>
<reference evidence="1" key="1">
    <citation type="submission" date="2021-02" db="EMBL/GenBank/DDBJ databases">
        <authorList>
            <person name="Dougan E. K."/>
            <person name="Rhodes N."/>
            <person name="Thang M."/>
            <person name="Chan C."/>
        </authorList>
    </citation>
    <scope>NUCLEOTIDE SEQUENCE</scope>
</reference>
<protein>
    <submittedName>
        <fullName evidence="1">Uncharacterized protein</fullName>
    </submittedName>
</protein>
<dbReference type="AlphaFoldDB" id="A0A812M2E0"/>
<name>A0A812M2E0_9DINO</name>
<organism evidence="1 2">
    <name type="scientific">Symbiodinium natans</name>
    <dbReference type="NCBI Taxonomy" id="878477"/>
    <lineage>
        <taxon>Eukaryota</taxon>
        <taxon>Sar</taxon>
        <taxon>Alveolata</taxon>
        <taxon>Dinophyceae</taxon>
        <taxon>Suessiales</taxon>
        <taxon>Symbiodiniaceae</taxon>
        <taxon>Symbiodinium</taxon>
    </lineage>
</organism>
<accession>A0A812M2E0</accession>
<proteinExistence type="predicted"/>
<sequence length="198" mass="22236">MAASFVTRYGDAAEPVPASEDGRGAGLQLLEGFRCWLCCVASLCFLLRSHQQHRKTHASKQEKSEAPENRLRILYLSMRMCHSSMKTSDRWRFQACIAPRGTFQKLCLPACFRMLPRWTGLFQRPLALRGPAHGQASCAVLATSPELEAVAQMRHRIARANSRQPFGSVASRAIGEPKLRVRTFESVRPPLYFVHPAI</sequence>
<keyword evidence="2" id="KW-1185">Reference proteome</keyword>
<dbReference type="EMBL" id="CAJNDS010001335">
    <property type="protein sequence ID" value="CAE7255834.1"/>
    <property type="molecule type" value="Genomic_DNA"/>
</dbReference>
<evidence type="ECO:0000313" key="2">
    <source>
        <dbReference type="Proteomes" id="UP000604046"/>
    </source>
</evidence>
<evidence type="ECO:0000313" key="1">
    <source>
        <dbReference type="EMBL" id="CAE7255834.1"/>
    </source>
</evidence>